<keyword evidence="1" id="KW-0472">Membrane</keyword>
<evidence type="ECO:0000313" key="2">
    <source>
        <dbReference type="EMBL" id="HIS35039.1"/>
    </source>
</evidence>
<reference evidence="2" key="1">
    <citation type="submission" date="2020-10" db="EMBL/GenBank/DDBJ databases">
        <authorList>
            <person name="Gilroy R."/>
        </authorList>
    </citation>
    <scope>NUCLEOTIDE SEQUENCE</scope>
    <source>
        <strain evidence="2">6276</strain>
    </source>
</reference>
<feature type="transmembrane region" description="Helical" evidence="1">
    <location>
        <begin position="21"/>
        <end position="45"/>
    </location>
</feature>
<reference evidence="2" key="2">
    <citation type="journal article" date="2021" name="PeerJ">
        <title>Extensive microbial diversity within the chicken gut microbiome revealed by metagenomics and culture.</title>
        <authorList>
            <person name="Gilroy R."/>
            <person name="Ravi A."/>
            <person name="Getino M."/>
            <person name="Pursley I."/>
            <person name="Horton D.L."/>
            <person name="Alikhan N.F."/>
            <person name="Baker D."/>
            <person name="Gharbi K."/>
            <person name="Hall N."/>
            <person name="Watson M."/>
            <person name="Adriaenssens E.M."/>
            <person name="Foster-Nyarko E."/>
            <person name="Jarju S."/>
            <person name="Secka A."/>
            <person name="Antonio M."/>
            <person name="Oren A."/>
            <person name="Chaudhuri R.R."/>
            <person name="La Ragione R."/>
            <person name="Hildebrand F."/>
            <person name="Pallen M.J."/>
        </authorList>
    </citation>
    <scope>NUCLEOTIDE SEQUENCE</scope>
    <source>
        <strain evidence="2">6276</strain>
    </source>
</reference>
<name>A0A9D1EWS0_9BACT</name>
<evidence type="ECO:0000313" key="3">
    <source>
        <dbReference type="Proteomes" id="UP000823928"/>
    </source>
</evidence>
<accession>A0A9D1EWS0</accession>
<keyword evidence="1" id="KW-0812">Transmembrane</keyword>
<organism evidence="2 3">
    <name type="scientific">Candidatus Scatousia excrementigallinarum</name>
    <dbReference type="NCBI Taxonomy" id="2840935"/>
    <lineage>
        <taxon>Bacteria</taxon>
        <taxon>Candidatus Scatousia</taxon>
    </lineage>
</organism>
<comment type="caution">
    <text evidence="2">The sequence shown here is derived from an EMBL/GenBank/DDBJ whole genome shotgun (WGS) entry which is preliminary data.</text>
</comment>
<proteinExistence type="predicted"/>
<keyword evidence="1" id="KW-1133">Transmembrane helix</keyword>
<protein>
    <submittedName>
        <fullName evidence="2">Uncharacterized protein</fullName>
    </submittedName>
</protein>
<dbReference type="Proteomes" id="UP000823928">
    <property type="component" value="Unassembled WGS sequence"/>
</dbReference>
<dbReference type="AlphaFoldDB" id="A0A9D1EWS0"/>
<gene>
    <name evidence="2" type="ORF">IAC10_00205</name>
</gene>
<evidence type="ECO:0000256" key="1">
    <source>
        <dbReference type="SAM" id="Phobius"/>
    </source>
</evidence>
<feature type="transmembrane region" description="Helical" evidence="1">
    <location>
        <begin position="51"/>
        <end position="71"/>
    </location>
</feature>
<dbReference type="EMBL" id="DVIU01000006">
    <property type="protein sequence ID" value="HIS35039.1"/>
    <property type="molecule type" value="Genomic_DNA"/>
</dbReference>
<sequence length="162" mass="18333">MLEFKGELSDICKKSILKEQSITGVIVAFIVAIFGGVIVITLAYILNWMELLFFLIPLILIVPIIASAPYLQKNKTLEISVPQRIVIDGKEESLYIALGKPTRIIKKSLLSIKSVEDNGDWYYLKLRFPKLGGFICQKNLLTEGSIEEFEALFQGKIIRKKK</sequence>